<evidence type="ECO:0000313" key="6">
    <source>
        <dbReference type="Proteomes" id="UP001595921"/>
    </source>
</evidence>
<feature type="domain" description="Type I restriction modification DNA specificity" evidence="4">
    <location>
        <begin position="19"/>
        <end position="182"/>
    </location>
</feature>
<dbReference type="EC" id="3.1.21.-" evidence="5"/>
<keyword evidence="6" id="KW-1185">Reference proteome</keyword>
<comment type="caution">
    <text evidence="5">The sequence shown here is derived from an EMBL/GenBank/DDBJ whole genome shotgun (WGS) entry which is preliminary data.</text>
</comment>
<dbReference type="GO" id="GO:0009307">
    <property type="term" value="P:DNA restriction-modification system"/>
    <property type="evidence" value="ECO:0007669"/>
    <property type="project" value="UniProtKB-KW"/>
</dbReference>
<evidence type="ECO:0000256" key="1">
    <source>
        <dbReference type="ARBA" id="ARBA00010923"/>
    </source>
</evidence>
<evidence type="ECO:0000313" key="5">
    <source>
        <dbReference type="EMBL" id="MFC4356558.1"/>
    </source>
</evidence>
<evidence type="ECO:0000256" key="2">
    <source>
        <dbReference type="ARBA" id="ARBA00022747"/>
    </source>
</evidence>
<dbReference type="InterPro" id="IPR000055">
    <property type="entry name" value="Restrct_endonuc_typeI_TRD"/>
</dbReference>
<keyword evidence="5" id="KW-0378">Hydrolase</keyword>
<dbReference type="Proteomes" id="UP001595921">
    <property type="component" value="Unassembled WGS sequence"/>
</dbReference>
<evidence type="ECO:0000259" key="4">
    <source>
        <dbReference type="Pfam" id="PF01420"/>
    </source>
</evidence>
<organism evidence="5 6">
    <name type="scientific">Halobium salinum</name>
    <dbReference type="NCBI Taxonomy" id="1364940"/>
    <lineage>
        <taxon>Archaea</taxon>
        <taxon>Methanobacteriati</taxon>
        <taxon>Methanobacteriota</taxon>
        <taxon>Stenosarchaea group</taxon>
        <taxon>Halobacteria</taxon>
        <taxon>Halobacteriales</taxon>
        <taxon>Haloferacaceae</taxon>
        <taxon>Halobium</taxon>
    </lineage>
</organism>
<dbReference type="GO" id="GO:0003677">
    <property type="term" value="F:DNA binding"/>
    <property type="evidence" value="ECO:0007669"/>
    <property type="project" value="UniProtKB-KW"/>
</dbReference>
<proteinExistence type="inferred from homology"/>
<keyword evidence="3" id="KW-0238">DNA-binding</keyword>
<dbReference type="GO" id="GO:0016787">
    <property type="term" value="F:hydrolase activity"/>
    <property type="evidence" value="ECO:0007669"/>
    <property type="project" value="UniProtKB-KW"/>
</dbReference>
<keyword evidence="5" id="KW-0540">Nuclease</keyword>
<dbReference type="PANTHER" id="PTHR30408:SF12">
    <property type="entry name" value="TYPE I RESTRICTION ENZYME MJAVIII SPECIFICITY SUBUNIT"/>
    <property type="match status" value="1"/>
</dbReference>
<dbReference type="Gene3D" id="1.10.287.1120">
    <property type="entry name" value="Bipartite methylase S protein"/>
    <property type="match status" value="1"/>
</dbReference>
<comment type="similarity">
    <text evidence="1">Belongs to the type-I restriction system S methylase family.</text>
</comment>
<name>A0ABD5P797_9EURY</name>
<keyword evidence="2" id="KW-0680">Restriction system</keyword>
<dbReference type="CDD" id="cd17248">
    <property type="entry name" value="RMtype1_S_AmiI-TRD2-CR2_like"/>
    <property type="match status" value="1"/>
</dbReference>
<dbReference type="Pfam" id="PF01420">
    <property type="entry name" value="Methylase_S"/>
    <property type="match status" value="2"/>
</dbReference>
<accession>A0ABD5P797</accession>
<dbReference type="EMBL" id="JBHSDS010000002">
    <property type="protein sequence ID" value="MFC4356558.1"/>
    <property type="molecule type" value="Genomic_DNA"/>
</dbReference>
<dbReference type="InterPro" id="IPR044946">
    <property type="entry name" value="Restrct_endonuc_typeI_TRD_sf"/>
</dbReference>
<protein>
    <submittedName>
        <fullName evidence="5">Restriction endonuclease subunit S</fullName>
        <ecNumber evidence="5">3.1.21.-</ecNumber>
    </submittedName>
</protein>
<dbReference type="AlphaFoldDB" id="A0ABD5P797"/>
<dbReference type="Gene3D" id="3.90.220.20">
    <property type="entry name" value="DNA methylase specificity domains"/>
    <property type="match status" value="2"/>
</dbReference>
<dbReference type="RefSeq" id="WP_267624993.1">
    <property type="nucleotide sequence ID" value="NZ_JAODIW010000010.1"/>
</dbReference>
<reference evidence="5 6" key="1">
    <citation type="journal article" date="2019" name="Int. J. Syst. Evol. Microbiol.">
        <title>The Global Catalogue of Microorganisms (GCM) 10K type strain sequencing project: providing services to taxonomists for standard genome sequencing and annotation.</title>
        <authorList>
            <consortium name="The Broad Institute Genomics Platform"/>
            <consortium name="The Broad Institute Genome Sequencing Center for Infectious Disease"/>
            <person name="Wu L."/>
            <person name="Ma J."/>
        </authorList>
    </citation>
    <scope>NUCLEOTIDE SEQUENCE [LARGE SCALE GENOMIC DNA]</scope>
    <source>
        <strain evidence="5 6">CGMCC 1.12553</strain>
    </source>
</reference>
<evidence type="ECO:0000256" key="3">
    <source>
        <dbReference type="ARBA" id="ARBA00023125"/>
    </source>
</evidence>
<dbReference type="SUPFAM" id="SSF116734">
    <property type="entry name" value="DNA methylase specificity domain"/>
    <property type="match status" value="2"/>
</dbReference>
<gene>
    <name evidence="5" type="ORF">ACFO0N_01185</name>
</gene>
<dbReference type="InterPro" id="IPR052021">
    <property type="entry name" value="Type-I_RS_S_subunit"/>
</dbReference>
<dbReference type="CDD" id="cd17256">
    <property type="entry name" value="RMtype1_S_EcoJA65PI-TRD1-CR1_like"/>
    <property type="match status" value="1"/>
</dbReference>
<dbReference type="GO" id="GO:0004519">
    <property type="term" value="F:endonuclease activity"/>
    <property type="evidence" value="ECO:0007669"/>
    <property type="project" value="UniProtKB-KW"/>
</dbReference>
<sequence length="451" mass="51484">MRVRENLKESGVGWIGKIPQGWDTTKVRFVAQLESGHTPSKSEDIYWENLTIPWVTTSDIHKFRNSDRIYLNQTEYKISELGLENSGAQLLPKGTVFLSRTASVGFSGIMNKQMATSQDFANWVCSDDLVPEYLVFVFRAMDQEFERLMKGSTHQTIYMPEIRSLEMPLPSVDEQKVISDCLIDKVSDIADVVSKKEDFVNKLQERRTAIITSLVTAGLTDDTPLRSVESEWYTAIPEHWKLLRLDHIRDPYTPIVYGIVQPGPDQDDGVPYIKGGQCEPEKLNRDNLSKTTEEIAERYSRSRLDVGDLVYEIRGSVGRVVKVPPELEGANLTQDTARISSQEGVDRDWLMYALRSEPFRQQMELQTRGAAVEGVNLFDLRRGVLPVPPIEEQREIGRNLTMVDEKTDEIIRRVEKSIKLFEERRQALIKNSVTGQIDVTDERGEEQETLV</sequence>
<keyword evidence="5" id="KW-0255">Endonuclease</keyword>
<feature type="domain" description="Type I restriction modification DNA specificity" evidence="4">
    <location>
        <begin position="269"/>
        <end position="419"/>
    </location>
</feature>
<dbReference type="PANTHER" id="PTHR30408">
    <property type="entry name" value="TYPE-1 RESTRICTION ENZYME ECOKI SPECIFICITY PROTEIN"/>
    <property type="match status" value="1"/>
</dbReference>